<dbReference type="InterPro" id="IPR003339">
    <property type="entry name" value="ABC/ECF_trnsptr_transmembrane"/>
</dbReference>
<organism evidence="6 7">
    <name type="scientific">Staphylococcus epidermidis (strain ATCC 12228 / FDA PCI 1200)</name>
    <dbReference type="NCBI Taxonomy" id="176280"/>
    <lineage>
        <taxon>Bacteria</taxon>
        <taxon>Bacillati</taxon>
        <taxon>Bacillota</taxon>
        <taxon>Bacilli</taxon>
        <taxon>Bacillales</taxon>
        <taxon>Staphylococcaceae</taxon>
        <taxon>Staphylococcus</taxon>
    </lineage>
</organism>
<keyword evidence="4 5" id="KW-0472">Membrane</keyword>
<dbReference type="HOGENOM" id="CLU_056469_6_1_9"/>
<accession>A0A0H2VFQ7</accession>
<dbReference type="Proteomes" id="UP000001411">
    <property type="component" value="Chromosome"/>
</dbReference>
<dbReference type="EMBL" id="AE015929">
    <property type="protein sequence ID" value="AAO04370.1"/>
    <property type="molecule type" value="Genomic_DNA"/>
</dbReference>
<gene>
    <name evidence="6" type="ordered locus">SE_0773</name>
</gene>
<dbReference type="OrthoDB" id="92887at2"/>
<evidence type="ECO:0000313" key="7">
    <source>
        <dbReference type="Proteomes" id="UP000001411"/>
    </source>
</evidence>
<feature type="transmembrane region" description="Helical" evidence="5">
    <location>
        <begin position="74"/>
        <end position="94"/>
    </location>
</feature>
<feature type="transmembrane region" description="Helical" evidence="5">
    <location>
        <begin position="125"/>
        <end position="145"/>
    </location>
</feature>
<comment type="subcellular location">
    <subcellularLocation>
        <location evidence="1">Membrane</location>
        <topology evidence="1">Multi-pass membrane protein</topology>
    </subcellularLocation>
</comment>
<dbReference type="PATRIC" id="fig|176280.10.peg.745"/>
<dbReference type="AlphaFoldDB" id="A0A0H2VFQ7"/>
<dbReference type="GO" id="GO:0005886">
    <property type="term" value="C:plasma membrane"/>
    <property type="evidence" value="ECO:0007669"/>
    <property type="project" value="TreeGrafter"/>
</dbReference>
<reference evidence="6 7" key="1">
    <citation type="journal article" date="2003" name="Mol. Microbiol.">
        <title>Genome-based analysis of virulence genes in a non-biofilm-forming Staphylococcus epidermidis strain (ATCC 12228).</title>
        <authorList>
            <person name="Zhang Y.Q."/>
            <person name="Ren S.X."/>
            <person name="Li H.L."/>
            <person name="Wang Y.X."/>
            <person name="Fu G."/>
            <person name="Yang J."/>
            <person name="Qin Z.Q."/>
            <person name="Miao Y.G."/>
            <person name="Wang W.Y."/>
            <person name="Chen R.S."/>
            <person name="Shen Y."/>
            <person name="Chen Z."/>
            <person name="Yuan Z.H."/>
            <person name="Zhao G.P."/>
            <person name="Qu D."/>
            <person name="Danchin A."/>
            <person name="Wen Y.M."/>
        </authorList>
    </citation>
    <scope>NUCLEOTIDE SEQUENCE [LARGE SCALE GENOMIC DNA]</scope>
    <source>
        <strain evidence="7">ATCC 12228 / FDA PCI 1200</strain>
    </source>
</reference>
<keyword evidence="2 5" id="KW-0812">Transmembrane</keyword>
<keyword evidence="3 5" id="KW-1133">Transmembrane helix</keyword>
<evidence type="ECO:0000256" key="4">
    <source>
        <dbReference type="ARBA" id="ARBA00023136"/>
    </source>
</evidence>
<evidence type="ECO:0008006" key="8">
    <source>
        <dbReference type="Google" id="ProtNLM"/>
    </source>
</evidence>
<sequence length="279" mass="32440">MGVLKKWKVNTLFERWKKRHTFVDDVNIITKLLLGIALFFFIIFIHNFDFMIYIVILMFMFLLLFNGTEFKITAIFILVTTLFALMSSLFMILYGDGEHMLVKFGILQISTESIVRGLHLSMRTITVSMFGILIALTSQIVMIFYSLMQHLKVKPKFAYAFMAAIRMVPLIISSLIQLRRSLKMRYQMIDASNYKGIKRLNHLVIPLLSQNIRRAHQLSVAMESKGFKDGPRTYYYRVPFSYKDIVFIACILIIITLSFVLSSYLPITGIHDVRFGQLD</sequence>
<feature type="transmembrane region" description="Helical" evidence="5">
    <location>
        <begin position="50"/>
        <end position="67"/>
    </location>
</feature>
<evidence type="ECO:0000313" key="6">
    <source>
        <dbReference type="EMBL" id="AAO04370.1"/>
    </source>
</evidence>
<dbReference type="KEGG" id="sep:SE_0773"/>
<evidence type="ECO:0000256" key="2">
    <source>
        <dbReference type="ARBA" id="ARBA00022692"/>
    </source>
</evidence>
<dbReference type="PANTHER" id="PTHR33514">
    <property type="entry name" value="PROTEIN ABCI12, CHLOROPLASTIC"/>
    <property type="match status" value="1"/>
</dbReference>
<dbReference type="PANTHER" id="PTHR33514:SF1">
    <property type="entry name" value="ABC TRANSPORTER PERMEASE"/>
    <property type="match status" value="1"/>
</dbReference>
<feature type="transmembrane region" description="Helical" evidence="5">
    <location>
        <begin position="21"/>
        <end position="44"/>
    </location>
</feature>
<proteinExistence type="predicted"/>
<dbReference type="Pfam" id="PF02361">
    <property type="entry name" value="CbiQ"/>
    <property type="match status" value="1"/>
</dbReference>
<protein>
    <recommendedName>
        <fullName evidence="8">Energy-coupling factor transporter transmembrane protein EcfT</fullName>
    </recommendedName>
</protein>
<dbReference type="CDD" id="cd16914">
    <property type="entry name" value="EcfT"/>
    <property type="match status" value="1"/>
</dbReference>
<feature type="transmembrane region" description="Helical" evidence="5">
    <location>
        <begin position="157"/>
        <end position="178"/>
    </location>
</feature>
<evidence type="ECO:0000256" key="1">
    <source>
        <dbReference type="ARBA" id="ARBA00004141"/>
    </source>
</evidence>
<evidence type="ECO:0000256" key="3">
    <source>
        <dbReference type="ARBA" id="ARBA00022989"/>
    </source>
</evidence>
<evidence type="ECO:0000256" key="5">
    <source>
        <dbReference type="SAM" id="Phobius"/>
    </source>
</evidence>
<dbReference type="eggNOG" id="COG0619">
    <property type="taxonomic scope" value="Bacteria"/>
</dbReference>
<feature type="transmembrane region" description="Helical" evidence="5">
    <location>
        <begin position="245"/>
        <end position="265"/>
    </location>
</feature>
<name>A0A0H2VFQ7_STAES</name>